<organism evidence="7 8">
    <name type="scientific">Raphidocelis subcapitata</name>
    <dbReference type="NCBI Taxonomy" id="307507"/>
    <lineage>
        <taxon>Eukaryota</taxon>
        <taxon>Viridiplantae</taxon>
        <taxon>Chlorophyta</taxon>
        <taxon>core chlorophytes</taxon>
        <taxon>Chlorophyceae</taxon>
        <taxon>CS clade</taxon>
        <taxon>Sphaeropleales</taxon>
        <taxon>Selenastraceae</taxon>
        <taxon>Raphidocelis</taxon>
    </lineage>
</organism>
<feature type="region of interest" description="Disordered" evidence="5">
    <location>
        <begin position="565"/>
        <end position="674"/>
    </location>
</feature>
<dbReference type="AlphaFoldDB" id="A0A2V0P8U8"/>
<dbReference type="Gene3D" id="2.30.42.10">
    <property type="match status" value="1"/>
</dbReference>
<comment type="similarity">
    <text evidence="1">Belongs to the peptidase S1C family.</text>
</comment>
<dbReference type="Gene3D" id="3.20.190.20">
    <property type="match status" value="1"/>
</dbReference>
<dbReference type="Proteomes" id="UP000247498">
    <property type="component" value="Unassembled WGS sequence"/>
</dbReference>
<proteinExistence type="inferred from homology"/>
<feature type="region of interest" description="Disordered" evidence="5">
    <location>
        <begin position="86"/>
        <end position="108"/>
    </location>
</feature>
<evidence type="ECO:0000256" key="4">
    <source>
        <dbReference type="ARBA" id="ARBA00022825"/>
    </source>
</evidence>
<dbReference type="Pfam" id="PF13180">
    <property type="entry name" value="PDZ_2"/>
    <property type="match status" value="1"/>
</dbReference>
<dbReference type="GO" id="GO:0004252">
    <property type="term" value="F:serine-type endopeptidase activity"/>
    <property type="evidence" value="ECO:0007669"/>
    <property type="project" value="InterPro"/>
</dbReference>
<feature type="compositionally biased region" description="Low complexity" evidence="5">
    <location>
        <begin position="631"/>
        <end position="650"/>
    </location>
</feature>
<dbReference type="FunCoup" id="A0A2V0P8U8">
    <property type="interactions" value="148"/>
</dbReference>
<dbReference type="InterPro" id="IPR043504">
    <property type="entry name" value="Peptidase_S1_PA_chymotrypsin"/>
</dbReference>
<feature type="domain" description="PDZ" evidence="6">
    <location>
        <begin position="334"/>
        <end position="403"/>
    </location>
</feature>
<evidence type="ECO:0000256" key="5">
    <source>
        <dbReference type="SAM" id="MobiDB-lite"/>
    </source>
</evidence>
<evidence type="ECO:0000256" key="2">
    <source>
        <dbReference type="ARBA" id="ARBA00022670"/>
    </source>
</evidence>
<protein>
    <submittedName>
        <fullName evidence="7">Protease Do-like mitochondrial</fullName>
    </submittedName>
</protein>
<reference evidence="7 8" key="1">
    <citation type="journal article" date="2018" name="Sci. Rep.">
        <title>Raphidocelis subcapitata (=Pseudokirchneriella subcapitata) provides an insight into genome evolution and environmental adaptations in the Sphaeropleales.</title>
        <authorList>
            <person name="Suzuki S."/>
            <person name="Yamaguchi H."/>
            <person name="Nakajima N."/>
            <person name="Kawachi M."/>
        </authorList>
    </citation>
    <scope>NUCLEOTIDE SEQUENCE [LARGE SCALE GENOMIC DNA]</scope>
    <source>
        <strain evidence="7 8">NIES-35</strain>
    </source>
</reference>
<feature type="compositionally biased region" description="Acidic residues" evidence="5">
    <location>
        <begin position="608"/>
        <end position="625"/>
    </location>
</feature>
<dbReference type="InterPro" id="IPR041517">
    <property type="entry name" value="DEGP_PDZ"/>
</dbReference>
<feature type="compositionally biased region" description="Gly residues" evidence="5">
    <location>
        <begin position="571"/>
        <end position="581"/>
    </location>
</feature>
<evidence type="ECO:0000256" key="3">
    <source>
        <dbReference type="ARBA" id="ARBA00022801"/>
    </source>
</evidence>
<dbReference type="PANTHER" id="PTHR45980">
    <property type="match status" value="1"/>
</dbReference>
<evidence type="ECO:0000313" key="8">
    <source>
        <dbReference type="Proteomes" id="UP000247498"/>
    </source>
</evidence>
<dbReference type="PRINTS" id="PR00834">
    <property type="entry name" value="PROTEASES2C"/>
</dbReference>
<keyword evidence="3" id="KW-0378">Hydrolase</keyword>
<dbReference type="InterPro" id="IPR001940">
    <property type="entry name" value="Peptidase_S1C"/>
</dbReference>
<dbReference type="PANTHER" id="PTHR45980:SF9">
    <property type="entry name" value="PROTEASE DO-LIKE 10, MITOCHONDRIAL-RELATED"/>
    <property type="match status" value="1"/>
</dbReference>
<dbReference type="SUPFAM" id="SSF50156">
    <property type="entry name" value="PDZ domain-like"/>
    <property type="match status" value="1"/>
</dbReference>
<dbReference type="InterPro" id="IPR036034">
    <property type="entry name" value="PDZ_sf"/>
</dbReference>
<dbReference type="Pfam" id="PF13365">
    <property type="entry name" value="Trypsin_2"/>
    <property type="match status" value="1"/>
</dbReference>
<dbReference type="Pfam" id="PF17815">
    <property type="entry name" value="PDZ_3"/>
    <property type="match status" value="1"/>
</dbReference>
<feature type="compositionally biased region" description="Gly residues" evidence="5">
    <location>
        <begin position="662"/>
        <end position="674"/>
    </location>
</feature>
<dbReference type="GO" id="GO:0006508">
    <property type="term" value="P:proteolysis"/>
    <property type="evidence" value="ECO:0007669"/>
    <property type="project" value="UniProtKB-KW"/>
</dbReference>
<dbReference type="InParanoid" id="A0A2V0P8U8"/>
<dbReference type="SMART" id="SM00228">
    <property type="entry name" value="PDZ"/>
    <property type="match status" value="1"/>
</dbReference>
<evidence type="ECO:0000259" key="6">
    <source>
        <dbReference type="PROSITE" id="PS50106"/>
    </source>
</evidence>
<sequence length="674" mass="70465">MLRGSMQQHGGRAAAQRAGGGAAAAALAAGPPAAVSRPLLPRLPSLLAGAAAPRLLRGLRPSGALAPAAAALSAARCFVSSPHPAAAHRRTAARSAPQSHPGAPRHGGIDEVLKRLAVEQLATSPTEFASGEGVLDSIVKVYCVYSRSDWLLPWQAHPKREGTGTGFVIRDRLILTNAHVVADQTYITVKRHGSGTKYRADVVAVGHAVDLALLTVADDAFWNEPTRMLPLQLGDVPTLQENVLVIGYPTGGDNTSVTSGVVSRVEVTQYVHAASHLMAIQIDAAINPGNSGGPALRGAGGGNVVVGVAFQNMPSAENIGFIIPIPVVDRFLSEVSRHGEYRGYCSLGLVFQTMENTFLRASLGMGDGASGVLVNRVQPTSPTAKALKRGDVLLAFDGVPIANDGTVHFRSRERIFFTSLITQKPTASTAHLRVLREGQPLEFEVPLQPLQTLVPICKYDEVPSFLMYAGLVFVILSQVLVDDVNTGFQSFQNLQVLRVDGTEVLNLRHLRQLLRGAGGRYIRIDMEDDRMVVLDREAADASTARVQARYRVPFLESADLADGDSAAAAGEGKGGEAGAWGGPEVASAASSHEAASTQAAGGGADSGADGDEAAEEGEEEGEEGDEARGRLPAVPAEPAPVIAAALPAEADSPPRKRQKGARGNGGGRGAGQRI</sequence>
<dbReference type="InterPro" id="IPR046449">
    <property type="entry name" value="DEGP_PDZ_sf"/>
</dbReference>
<dbReference type="SUPFAM" id="SSF50494">
    <property type="entry name" value="Trypsin-like serine proteases"/>
    <property type="match status" value="1"/>
</dbReference>
<dbReference type="EMBL" id="BDRX01000073">
    <property type="protein sequence ID" value="GBF95989.1"/>
    <property type="molecule type" value="Genomic_DNA"/>
</dbReference>
<name>A0A2V0P8U8_9CHLO</name>
<dbReference type="InterPro" id="IPR009003">
    <property type="entry name" value="Peptidase_S1_PA"/>
</dbReference>
<comment type="caution">
    <text evidence="7">The sequence shown here is derived from an EMBL/GenBank/DDBJ whole genome shotgun (WGS) entry which is preliminary data.</text>
</comment>
<keyword evidence="8" id="KW-1185">Reference proteome</keyword>
<accession>A0A2V0P8U8</accession>
<dbReference type="OrthoDB" id="4217619at2759"/>
<dbReference type="PROSITE" id="PS50106">
    <property type="entry name" value="PDZ"/>
    <property type="match status" value="1"/>
</dbReference>
<gene>
    <name evidence="7" type="ORF">Rsub_08804</name>
</gene>
<dbReference type="InterPro" id="IPR001478">
    <property type="entry name" value="PDZ"/>
</dbReference>
<keyword evidence="2 7" id="KW-0645">Protease</keyword>
<keyword evidence="4" id="KW-0720">Serine protease</keyword>
<dbReference type="STRING" id="307507.A0A2V0P8U8"/>
<dbReference type="Gene3D" id="2.40.10.10">
    <property type="entry name" value="Trypsin-like serine proteases"/>
    <property type="match status" value="2"/>
</dbReference>
<feature type="compositionally biased region" description="Low complexity" evidence="5">
    <location>
        <begin position="582"/>
        <end position="599"/>
    </location>
</feature>
<evidence type="ECO:0000256" key="1">
    <source>
        <dbReference type="ARBA" id="ARBA00010541"/>
    </source>
</evidence>
<evidence type="ECO:0000313" key="7">
    <source>
        <dbReference type="EMBL" id="GBF95989.1"/>
    </source>
</evidence>